<dbReference type="NCBIfam" id="NF008498">
    <property type="entry name" value="PRK11408.1-5"/>
    <property type="match status" value="1"/>
</dbReference>
<protein>
    <submittedName>
        <fullName evidence="1">DUF2625 domain-containing protein</fullName>
    </submittedName>
</protein>
<keyword evidence="2" id="KW-1185">Reference proteome</keyword>
<dbReference type="Proteomes" id="UP000613193">
    <property type="component" value="Unassembled WGS sequence"/>
</dbReference>
<evidence type="ECO:0000313" key="2">
    <source>
        <dbReference type="Proteomes" id="UP000613193"/>
    </source>
</evidence>
<evidence type="ECO:0000313" key="1">
    <source>
        <dbReference type="EMBL" id="MBK0379541.1"/>
    </source>
</evidence>
<comment type="caution">
    <text evidence="1">The sequence shown here is derived from an EMBL/GenBank/DDBJ whole genome shotgun (WGS) entry which is preliminary data.</text>
</comment>
<organism evidence="1 2">
    <name type="scientific">Mucilaginibacter segetis</name>
    <dbReference type="NCBI Taxonomy" id="2793071"/>
    <lineage>
        <taxon>Bacteria</taxon>
        <taxon>Pseudomonadati</taxon>
        <taxon>Bacteroidota</taxon>
        <taxon>Sphingobacteriia</taxon>
        <taxon>Sphingobacteriales</taxon>
        <taxon>Sphingobacteriaceae</taxon>
        <taxon>Mucilaginibacter</taxon>
    </lineage>
</organism>
<dbReference type="Pfam" id="PF10946">
    <property type="entry name" value="DUF2625"/>
    <property type="match status" value="1"/>
</dbReference>
<sequence>MCKNSSAQNQLRSIEELTKDTSGWGILKSEVNAANNKCEILPAKVEQAKQALQQTQVTTHSIMGALIYFTGGILIDNGWIRLLGSGSDKLSRSLPGWNKGKTFKEYGESPGYLFIGDDAIGGFFAINGGTLGTDLGNIYYLAPETLKWQSLNMGYYDFFQFCLNGDLNTFYKKYRWKNWEKDISKLNGDKVYNFYPYLWSAEGQDMKKIFRNIVSIEEQYNFNIEAMKKIK</sequence>
<accession>A0A934PUU5</accession>
<dbReference type="AlphaFoldDB" id="A0A934PUU5"/>
<reference evidence="1" key="1">
    <citation type="submission" date="2020-12" db="EMBL/GenBank/DDBJ databases">
        <title>Bacterial novel species Mucilaginibacter sp. SD-g isolated from soil.</title>
        <authorList>
            <person name="Jung H.-Y."/>
        </authorList>
    </citation>
    <scope>NUCLEOTIDE SEQUENCE</scope>
    <source>
        <strain evidence="1">SD-g</strain>
    </source>
</reference>
<gene>
    <name evidence="1" type="ORF">I5M19_09495</name>
</gene>
<dbReference type="InterPro" id="IPR021239">
    <property type="entry name" value="DUF2625"/>
</dbReference>
<name>A0A934PUU5_9SPHI</name>
<dbReference type="EMBL" id="JAEHFW010000001">
    <property type="protein sequence ID" value="MBK0379541.1"/>
    <property type="molecule type" value="Genomic_DNA"/>
</dbReference>
<proteinExistence type="predicted"/>